<proteinExistence type="inferred from homology"/>
<sequence length="198" mass="21142">VNKVSEPRAEKLAVVDEVRERLSTTEAVVLTEFRGLDVPSLAALRHALRQAGGDYKVYKNTLVRLAVRDLGLDLEDLLTGPTAIAFVGQRTDGSSGDAVSVAKALKDFARTNSALVIKGGILDDQRLTIEEINVLAEIAPRDVLLAQFAGVLAAPLQQFAALLSALPQKFAYALQALIDERGGAPVPAGEEEVVEEQT</sequence>
<feature type="non-terminal residue" evidence="4">
    <location>
        <position position="1"/>
    </location>
</feature>
<evidence type="ECO:0000256" key="2">
    <source>
        <dbReference type="ARBA" id="ARBA00022980"/>
    </source>
</evidence>
<dbReference type="GO" id="GO:0015934">
    <property type="term" value="C:large ribosomal subunit"/>
    <property type="evidence" value="ECO:0007669"/>
    <property type="project" value="InterPro"/>
</dbReference>
<name>A0A381T1F1_9ZZZZ</name>
<accession>A0A381T1F1</accession>
<evidence type="ECO:0008006" key="5">
    <source>
        <dbReference type="Google" id="ProtNLM"/>
    </source>
</evidence>
<dbReference type="Gene3D" id="6.10.250.290">
    <property type="match status" value="1"/>
</dbReference>
<organism evidence="4">
    <name type="scientific">marine metagenome</name>
    <dbReference type="NCBI Taxonomy" id="408172"/>
    <lineage>
        <taxon>unclassified sequences</taxon>
        <taxon>metagenomes</taxon>
        <taxon>ecological metagenomes</taxon>
    </lineage>
</organism>
<evidence type="ECO:0000256" key="1">
    <source>
        <dbReference type="ARBA" id="ARBA00008889"/>
    </source>
</evidence>
<keyword evidence="2" id="KW-0689">Ribosomal protein</keyword>
<dbReference type="Gene3D" id="3.30.70.1730">
    <property type="match status" value="1"/>
</dbReference>
<dbReference type="CDD" id="cd05797">
    <property type="entry name" value="Ribosomal_L10"/>
    <property type="match status" value="1"/>
</dbReference>
<dbReference type="PANTHER" id="PTHR11560">
    <property type="entry name" value="39S RIBOSOMAL PROTEIN L10, MITOCHONDRIAL"/>
    <property type="match status" value="1"/>
</dbReference>
<feature type="non-terminal residue" evidence="4">
    <location>
        <position position="198"/>
    </location>
</feature>
<dbReference type="InterPro" id="IPR001790">
    <property type="entry name" value="Ribosomal_uL10"/>
</dbReference>
<dbReference type="InterPro" id="IPR043141">
    <property type="entry name" value="Ribosomal_uL10-like_sf"/>
</dbReference>
<dbReference type="GO" id="GO:0006412">
    <property type="term" value="P:translation"/>
    <property type="evidence" value="ECO:0007669"/>
    <property type="project" value="InterPro"/>
</dbReference>
<dbReference type="Pfam" id="PF00466">
    <property type="entry name" value="Ribosomal_L10"/>
    <property type="match status" value="1"/>
</dbReference>
<dbReference type="InterPro" id="IPR047865">
    <property type="entry name" value="Ribosomal_uL10_bac_type"/>
</dbReference>
<protein>
    <recommendedName>
        <fullName evidence="5">50S ribosomal protein L10</fullName>
    </recommendedName>
</protein>
<dbReference type="InterPro" id="IPR022973">
    <property type="entry name" value="Ribosomal_uL10_bac"/>
</dbReference>
<evidence type="ECO:0000256" key="3">
    <source>
        <dbReference type="ARBA" id="ARBA00023274"/>
    </source>
</evidence>
<gene>
    <name evidence="4" type="ORF">METZ01_LOCUS60327</name>
</gene>
<dbReference type="AlphaFoldDB" id="A0A381T1F1"/>
<reference evidence="4" key="1">
    <citation type="submission" date="2018-05" db="EMBL/GenBank/DDBJ databases">
        <authorList>
            <person name="Lanie J.A."/>
            <person name="Ng W.-L."/>
            <person name="Kazmierczak K.M."/>
            <person name="Andrzejewski T.M."/>
            <person name="Davidsen T.M."/>
            <person name="Wayne K.J."/>
            <person name="Tettelin H."/>
            <person name="Glass J.I."/>
            <person name="Rusch D."/>
            <person name="Podicherti R."/>
            <person name="Tsui H.-C.T."/>
            <person name="Winkler M.E."/>
        </authorList>
    </citation>
    <scope>NUCLEOTIDE SEQUENCE</scope>
</reference>
<dbReference type="GO" id="GO:0003735">
    <property type="term" value="F:structural constituent of ribosome"/>
    <property type="evidence" value="ECO:0007669"/>
    <property type="project" value="InterPro"/>
</dbReference>
<dbReference type="SUPFAM" id="SSF160369">
    <property type="entry name" value="Ribosomal protein L10-like"/>
    <property type="match status" value="1"/>
</dbReference>
<dbReference type="PROSITE" id="PS01109">
    <property type="entry name" value="RIBOSOMAL_L10"/>
    <property type="match status" value="1"/>
</dbReference>
<dbReference type="EMBL" id="UINC01003570">
    <property type="protein sequence ID" value="SVA07473.1"/>
    <property type="molecule type" value="Genomic_DNA"/>
</dbReference>
<dbReference type="HAMAP" id="MF_00362">
    <property type="entry name" value="Ribosomal_uL10"/>
    <property type="match status" value="1"/>
</dbReference>
<evidence type="ECO:0000313" key="4">
    <source>
        <dbReference type="EMBL" id="SVA07473.1"/>
    </source>
</evidence>
<keyword evidence="3" id="KW-0687">Ribonucleoprotein</keyword>
<dbReference type="InterPro" id="IPR002363">
    <property type="entry name" value="Ribosomal_uL10_CS_bac"/>
</dbReference>
<dbReference type="NCBIfam" id="NF000955">
    <property type="entry name" value="PRK00099.1-1"/>
    <property type="match status" value="1"/>
</dbReference>
<comment type="similarity">
    <text evidence="1">Belongs to the universal ribosomal protein uL10 family.</text>
</comment>